<keyword evidence="3" id="KW-1185">Reference proteome</keyword>
<feature type="compositionally biased region" description="Polar residues" evidence="1">
    <location>
        <begin position="58"/>
        <end position="77"/>
    </location>
</feature>
<evidence type="ECO:0000256" key="1">
    <source>
        <dbReference type="SAM" id="MobiDB-lite"/>
    </source>
</evidence>
<dbReference type="Proteomes" id="UP001317870">
    <property type="component" value="Chromosome"/>
</dbReference>
<name>A0ABM8CU24_9NOCA</name>
<feature type="compositionally biased region" description="Basic and acidic residues" evidence="1">
    <location>
        <begin position="21"/>
        <end position="56"/>
    </location>
</feature>
<evidence type="ECO:0000313" key="3">
    <source>
        <dbReference type="Proteomes" id="UP001317870"/>
    </source>
</evidence>
<organism evidence="2 3">
    <name type="scientific">Nocardia sputorum</name>
    <dbReference type="NCBI Taxonomy" id="2984338"/>
    <lineage>
        <taxon>Bacteria</taxon>
        <taxon>Bacillati</taxon>
        <taxon>Actinomycetota</taxon>
        <taxon>Actinomycetes</taxon>
        <taxon>Mycobacteriales</taxon>
        <taxon>Nocardiaceae</taxon>
        <taxon>Nocardia</taxon>
    </lineage>
</organism>
<protein>
    <submittedName>
        <fullName evidence="2">Uncharacterized protein</fullName>
    </submittedName>
</protein>
<sequence length="125" mass="13968">MLASVVDPVHVVAQRHVHQRERKDQRGHEDDPRGCRAHSEPLGKQQRRDQIDRCADGENQTDQIRGHNFSTPRWINPSSANAATVSAVNTTTDITRPTSIRAPGFGATERVKRAYGASRRFLTTS</sequence>
<proteinExistence type="predicted"/>
<reference evidence="2 3" key="1">
    <citation type="submission" date="2022-11" db="EMBL/GenBank/DDBJ databases">
        <title>Genome Sequencing of Nocardia sp. ON39_IFM12276 and assembly.</title>
        <authorList>
            <person name="Shimojima M."/>
            <person name="Toyokawa M."/>
            <person name="Uesaka K."/>
        </authorList>
    </citation>
    <scope>NUCLEOTIDE SEQUENCE [LARGE SCALE GENOMIC DNA]</scope>
    <source>
        <strain evidence="2 3">IFM 12276</strain>
    </source>
</reference>
<dbReference type="EMBL" id="AP026978">
    <property type="protein sequence ID" value="BDT98451.1"/>
    <property type="molecule type" value="Genomic_DNA"/>
</dbReference>
<gene>
    <name evidence="2" type="ORF">IFM12276_14800</name>
</gene>
<feature type="region of interest" description="Disordered" evidence="1">
    <location>
        <begin position="1"/>
        <end position="77"/>
    </location>
</feature>
<accession>A0ABM8CU24</accession>
<evidence type="ECO:0000313" key="2">
    <source>
        <dbReference type="EMBL" id="BDT98451.1"/>
    </source>
</evidence>